<name>A0AA36N980_9DINO</name>
<gene>
    <name evidence="2" type="ORF">EVOR1521_LOCUS18716</name>
</gene>
<comment type="caution">
    <text evidence="2">The sequence shown here is derived from an EMBL/GenBank/DDBJ whole genome shotgun (WGS) entry which is preliminary data.</text>
</comment>
<proteinExistence type="predicted"/>
<evidence type="ECO:0000256" key="1">
    <source>
        <dbReference type="SAM" id="MobiDB-lite"/>
    </source>
</evidence>
<organism evidence="2 3">
    <name type="scientific">Effrenium voratum</name>
    <dbReference type="NCBI Taxonomy" id="2562239"/>
    <lineage>
        <taxon>Eukaryota</taxon>
        <taxon>Sar</taxon>
        <taxon>Alveolata</taxon>
        <taxon>Dinophyceae</taxon>
        <taxon>Suessiales</taxon>
        <taxon>Symbiodiniaceae</taxon>
        <taxon>Effrenium</taxon>
    </lineage>
</organism>
<dbReference type="EMBL" id="CAUJNA010002691">
    <property type="protein sequence ID" value="CAJ1393968.1"/>
    <property type="molecule type" value="Genomic_DNA"/>
</dbReference>
<evidence type="ECO:0000313" key="3">
    <source>
        <dbReference type="Proteomes" id="UP001178507"/>
    </source>
</evidence>
<keyword evidence="3" id="KW-1185">Reference proteome</keyword>
<dbReference type="AlphaFoldDB" id="A0AA36N980"/>
<feature type="region of interest" description="Disordered" evidence="1">
    <location>
        <begin position="57"/>
        <end position="91"/>
    </location>
</feature>
<accession>A0AA36N980</accession>
<sequence length="276" mass="30049">MTLGFLPVQVTCAADGFLIEEDAEGPVLSTSFNMHIKIHLPDLMTALVTWQAKAAENKPEAEHVQSDPSHAGAKETENEQMEPQAMQSDLSHSQWAALGNARGGVYAWDNWFGGPWAGIPAANSALTTERSKRRQRSRASRRRATICTPGLVAEKSTDSLDHCAEVETTTYDPDPGVEAENSTALLDHRTKDAADERWRGTGVGEAVMVSPYSGRSEPEGGYMEAVAKGFVLHVHLDSVSPCEDVNVYQCDYVYAWHKGSAPAKGGWLPIDVLQLK</sequence>
<dbReference type="Proteomes" id="UP001178507">
    <property type="component" value="Unassembled WGS sequence"/>
</dbReference>
<protein>
    <submittedName>
        <fullName evidence="2">Uncharacterized protein</fullName>
    </submittedName>
</protein>
<evidence type="ECO:0000313" key="2">
    <source>
        <dbReference type="EMBL" id="CAJ1393968.1"/>
    </source>
</evidence>
<reference evidence="2" key="1">
    <citation type="submission" date="2023-08" db="EMBL/GenBank/DDBJ databases">
        <authorList>
            <person name="Chen Y."/>
            <person name="Shah S."/>
            <person name="Dougan E. K."/>
            <person name="Thang M."/>
            <person name="Chan C."/>
        </authorList>
    </citation>
    <scope>NUCLEOTIDE SEQUENCE</scope>
</reference>